<name>A0ABQ3GYS0_9NEIS</name>
<dbReference type="SMART" id="SM00852">
    <property type="entry name" value="MoCF_biosynth"/>
    <property type="match status" value="1"/>
</dbReference>
<dbReference type="CDD" id="cd00887">
    <property type="entry name" value="MoeA"/>
    <property type="match status" value="1"/>
</dbReference>
<comment type="function">
    <text evidence="1 6">Catalyzes the insertion of molybdate into adenylated molybdopterin with the concomitant release of AMP.</text>
</comment>
<evidence type="ECO:0000259" key="7">
    <source>
        <dbReference type="SMART" id="SM00852"/>
    </source>
</evidence>
<evidence type="ECO:0000313" key="8">
    <source>
        <dbReference type="EMBL" id="GHD61827.1"/>
    </source>
</evidence>
<dbReference type="SUPFAM" id="SSF63867">
    <property type="entry name" value="MoeA C-terminal domain-like"/>
    <property type="match status" value="1"/>
</dbReference>
<dbReference type="InterPro" id="IPR001453">
    <property type="entry name" value="MoaB/Mog_dom"/>
</dbReference>
<comment type="caution">
    <text evidence="8">The sequence shown here is derived from an EMBL/GenBank/DDBJ whole genome shotgun (WGS) entry which is preliminary data.</text>
</comment>
<dbReference type="PROSITE" id="PS01079">
    <property type="entry name" value="MOCF_BIOSYNTHESIS_2"/>
    <property type="match status" value="1"/>
</dbReference>
<dbReference type="InterPro" id="IPR038987">
    <property type="entry name" value="MoeA-like"/>
</dbReference>
<dbReference type="SUPFAM" id="SSF63882">
    <property type="entry name" value="MoeA N-terminal region -like"/>
    <property type="match status" value="1"/>
</dbReference>
<dbReference type="Gene3D" id="2.170.190.11">
    <property type="entry name" value="Molybdopterin biosynthesis moea protein, domain 3"/>
    <property type="match status" value="1"/>
</dbReference>
<comment type="cofactor">
    <cofactor evidence="6">
        <name>Mg(2+)</name>
        <dbReference type="ChEBI" id="CHEBI:18420"/>
    </cofactor>
</comment>
<dbReference type="EC" id="2.10.1.1" evidence="6"/>
<dbReference type="InterPro" id="IPR005110">
    <property type="entry name" value="MoeA_linker/N"/>
</dbReference>
<dbReference type="PANTHER" id="PTHR10192:SF5">
    <property type="entry name" value="GEPHYRIN"/>
    <property type="match status" value="1"/>
</dbReference>
<sequence>MLTVDQAREQLLAAARRIAETETLALNDALGRVLATDVVSTLAVPGFDNSAMDGYALNVADVAQPGPFAVVQRIAAGDTGVALAPGEAARIFTGAPVPDGTNAVAMQEDCNVDGGTLTVGTPLRAGEHIRRRGEDVQDGAVVLKSGTRLGAAELGLLAAIGVDRVAVVRKLRVALLSTGNELVEPGTPLAPGQIYNSNRYAISALLREAGCIVDDLGIVPDRFAATRDMLAAAAATHDVVLSTGGVSVGEEDHVKAAVESLGTLSLWKIAIKPGKPFAFGRIASAGTAQGADFIGLPGNPVSSFVTFLVFVRPFLAARLGAGATTPAVKVPAGFAIGRAGNRREFLRARLEQGRAVPYPNQSSGVLTSVVWADGLVIVPEDRTIADGELVDFLPLAALR</sequence>
<evidence type="ECO:0000256" key="1">
    <source>
        <dbReference type="ARBA" id="ARBA00002901"/>
    </source>
</evidence>
<reference evidence="9" key="1">
    <citation type="journal article" date="2019" name="Int. J. Syst. Evol. Microbiol.">
        <title>The Global Catalogue of Microorganisms (GCM) 10K type strain sequencing project: providing services to taxonomists for standard genome sequencing and annotation.</title>
        <authorList>
            <consortium name="The Broad Institute Genomics Platform"/>
            <consortium name="The Broad Institute Genome Sequencing Center for Infectious Disease"/>
            <person name="Wu L."/>
            <person name="Ma J."/>
        </authorList>
    </citation>
    <scope>NUCLEOTIDE SEQUENCE [LARGE SCALE GENOMIC DNA]</scope>
    <source>
        <strain evidence="9">KCTC 23701</strain>
    </source>
</reference>
<organism evidence="8 9">
    <name type="scientific">Jeongeupia chitinilytica</name>
    <dbReference type="NCBI Taxonomy" id="1041641"/>
    <lineage>
        <taxon>Bacteria</taxon>
        <taxon>Pseudomonadati</taxon>
        <taxon>Pseudomonadota</taxon>
        <taxon>Betaproteobacteria</taxon>
        <taxon>Neisseriales</taxon>
        <taxon>Chitinibacteraceae</taxon>
        <taxon>Jeongeupia</taxon>
    </lineage>
</organism>
<dbReference type="Gene3D" id="3.40.980.10">
    <property type="entry name" value="MoaB/Mog-like domain"/>
    <property type="match status" value="1"/>
</dbReference>
<evidence type="ECO:0000256" key="3">
    <source>
        <dbReference type="ARBA" id="ARBA00010763"/>
    </source>
</evidence>
<dbReference type="NCBIfam" id="TIGR00177">
    <property type="entry name" value="molyb_syn"/>
    <property type="match status" value="1"/>
</dbReference>
<evidence type="ECO:0000256" key="5">
    <source>
        <dbReference type="ARBA" id="ARBA00047317"/>
    </source>
</evidence>
<dbReference type="Pfam" id="PF00994">
    <property type="entry name" value="MoCF_biosynth"/>
    <property type="match status" value="1"/>
</dbReference>
<keyword evidence="4 6" id="KW-0501">Molybdenum cofactor biosynthesis</keyword>
<dbReference type="Gene3D" id="3.90.105.10">
    <property type="entry name" value="Molybdopterin biosynthesis moea protein, domain 2"/>
    <property type="match status" value="1"/>
</dbReference>
<dbReference type="InterPro" id="IPR036688">
    <property type="entry name" value="MoeA_C_domain_IV_sf"/>
</dbReference>
<dbReference type="Proteomes" id="UP000604737">
    <property type="component" value="Unassembled WGS sequence"/>
</dbReference>
<feature type="domain" description="MoaB/Mog" evidence="7">
    <location>
        <begin position="174"/>
        <end position="317"/>
    </location>
</feature>
<dbReference type="InterPro" id="IPR036135">
    <property type="entry name" value="MoeA_linker/N_sf"/>
</dbReference>
<keyword evidence="6" id="KW-0460">Magnesium</keyword>
<evidence type="ECO:0000256" key="6">
    <source>
        <dbReference type="RuleBase" id="RU365090"/>
    </source>
</evidence>
<proteinExistence type="inferred from homology"/>
<comment type="similarity">
    <text evidence="3 6">Belongs to the MoeA family.</text>
</comment>
<evidence type="ECO:0000313" key="9">
    <source>
        <dbReference type="Proteomes" id="UP000604737"/>
    </source>
</evidence>
<keyword evidence="6" id="KW-0808">Transferase</keyword>
<dbReference type="InterPro" id="IPR008284">
    <property type="entry name" value="MoCF_biosynth_CS"/>
</dbReference>
<gene>
    <name evidence="8" type="primary">moeA</name>
    <name evidence="8" type="ORF">GCM10007350_16780</name>
</gene>
<dbReference type="Gene3D" id="2.40.340.10">
    <property type="entry name" value="MoeA, C-terminal, domain IV"/>
    <property type="match status" value="1"/>
</dbReference>
<dbReference type="InterPro" id="IPR005111">
    <property type="entry name" value="MoeA_C_domain_IV"/>
</dbReference>
<protein>
    <recommendedName>
        <fullName evidence="6">Molybdopterin molybdenumtransferase</fullName>
        <ecNumber evidence="6">2.10.1.1</ecNumber>
    </recommendedName>
</protein>
<dbReference type="Pfam" id="PF03454">
    <property type="entry name" value="MoeA_C"/>
    <property type="match status" value="1"/>
</dbReference>
<evidence type="ECO:0000256" key="4">
    <source>
        <dbReference type="ARBA" id="ARBA00023150"/>
    </source>
</evidence>
<evidence type="ECO:0000256" key="2">
    <source>
        <dbReference type="ARBA" id="ARBA00005046"/>
    </source>
</evidence>
<keyword evidence="9" id="KW-1185">Reference proteome</keyword>
<dbReference type="InterPro" id="IPR036425">
    <property type="entry name" value="MoaB/Mog-like_dom_sf"/>
</dbReference>
<accession>A0ABQ3GYS0</accession>
<keyword evidence="6" id="KW-0500">Molybdenum</keyword>
<dbReference type="RefSeq" id="WP_189459852.1">
    <property type="nucleotide sequence ID" value="NZ_BMYO01000004.1"/>
</dbReference>
<comment type="pathway">
    <text evidence="2 6">Cofactor biosynthesis; molybdopterin biosynthesis.</text>
</comment>
<comment type="catalytic activity">
    <reaction evidence="5">
        <text>adenylyl-molybdopterin + molybdate = Mo-molybdopterin + AMP + H(+)</text>
        <dbReference type="Rhea" id="RHEA:35047"/>
        <dbReference type="ChEBI" id="CHEBI:15378"/>
        <dbReference type="ChEBI" id="CHEBI:36264"/>
        <dbReference type="ChEBI" id="CHEBI:62727"/>
        <dbReference type="ChEBI" id="CHEBI:71302"/>
        <dbReference type="ChEBI" id="CHEBI:456215"/>
        <dbReference type="EC" id="2.10.1.1"/>
    </reaction>
</comment>
<dbReference type="SUPFAM" id="SSF53218">
    <property type="entry name" value="Molybdenum cofactor biosynthesis proteins"/>
    <property type="match status" value="1"/>
</dbReference>
<dbReference type="PANTHER" id="PTHR10192">
    <property type="entry name" value="MOLYBDOPTERIN BIOSYNTHESIS PROTEIN"/>
    <property type="match status" value="1"/>
</dbReference>
<dbReference type="Pfam" id="PF03453">
    <property type="entry name" value="MoeA_N"/>
    <property type="match status" value="1"/>
</dbReference>
<dbReference type="EMBL" id="BMYO01000004">
    <property type="protein sequence ID" value="GHD61827.1"/>
    <property type="molecule type" value="Genomic_DNA"/>
</dbReference>
<dbReference type="NCBIfam" id="NF045515">
    <property type="entry name" value="Glp_gephyrin"/>
    <property type="match status" value="1"/>
</dbReference>
<keyword evidence="6" id="KW-0479">Metal-binding</keyword>